<evidence type="ECO:0000256" key="3">
    <source>
        <dbReference type="ARBA" id="ARBA00014919"/>
    </source>
</evidence>
<evidence type="ECO:0000256" key="2">
    <source>
        <dbReference type="ARBA" id="ARBA00008531"/>
    </source>
</evidence>
<dbReference type="GO" id="GO:0015031">
    <property type="term" value="P:protein transport"/>
    <property type="evidence" value="ECO:0007669"/>
    <property type="project" value="UniProtKB-KW"/>
</dbReference>
<evidence type="ECO:0000256" key="10">
    <source>
        <dbReference type="ARBA" id="ARBA00023136"/>
    </source>
</evidence>
<dbReference type="Gene3D" id="3.40.50.300">
    <property type="entry name" value="P-loop containing nucleotide triphosphate hydrolases"/>
    <property type="match status" value="1"/>
</dbReference>
<keyword evidence="7" id="KW-1005">Bacterial flagellum biogenesis</keyword>
<keyword evidence="8" id="KW-0653">Protein transport</keyword>
<evidence type="ECO:0000259" key="16">
    <source>
        <dbReference type="SMART" id="SM00962"/>
    </source>
</evidence>
<keyword evidence="6" id="KW-0547">Nucleotide-binding</keyword>
<keyword evidence="18" id="KW-1185">Reference proteome</keyword>
<evidence type="ECO:0000256" key="13">
    <source>
        <dbReference type="NCBIfam" id="TIGR03499"/>
    </source>
</evidence>
<keyword evidence="10" id="KW-0472">Membrane</keyword>
<dbReference type="GO" id="GO:0005047">
    <property type="term" value="F:signal recognition particle binding"/>
    <property type="evidence" value="ECO:0007669"/>
    <property type="project" value="TreeGrafter"/>
</dbReference>
<evidence type="ECO:0000256" key="6">
    <source>
        <dbReference type="ARBA" id="ARBA00022741"/>
    </source>
</evidence>
<evidence type="ECO:0000259" key="15">
    <source>
        <dbReference type="SMART" id="SM00382"/>
    </source>
</evidence>
<evidence type="ECO:0000256" key="4">
    <source>
        <dbReference type="ARBA" id="ARBA00022448"/>
    </source>
</evidence>
<dbReference type="GO" id="GO:0005886">
    <property type="term" value="C:plasma membrane"/>
    <property type="evidence" value="ECO:0007669"/>
    <property type="project" value="UniProtKB-SubCell"/>
</dbReference>
<evidence type="ECO:0000313" key="18">
    <source>
        <dbReference type="Proteomes" id="UP000236199"/>
    </source>
</evidence>
<accession>A0A2K1P3L0</accession>
<feature type="region of interest" description="Disordered" evidence="14">
    <location>
        <begin position="94"/>
        <end position="118"/>
    </location>
</feature>
<feature type="domain" description="AAA+ ATPase" evidence="15">
    <location>
        <begin position="243"/>
        <end position="388"/>
    </location>
</feature>
<keyword evidence="4" id="KW-0813">Transport</keyword>
<dbReference type="FunFam" id="3.40.50.300:FF:000695">
    <property type="entry name" value="Flagellar biosynthesis regulator FlhF"/>
    <property type="match status" value="1"/>
</dbReference>
<keyword evidence="5" id="KW-1003">Cell membrane</keyword>
<dbReference type="SMART" id="SM00962">
    <property type="entry name" value="SRP54"/>
    <property type="match status" value="1"/>
</dbReference>
<evidence type="ECO:0000256" key="11">
    <source>
        <dbReference type="ARBA" id="ARBA00023225"/>
    </source>
</evidence>
<dbReference type="InterPro" id="IPR020006">
    <property type="entry name" value="FlhF"/>
</dbReference>
<dbReference type="PANTHER" id="PTHR43134:SF3">
    <property type="entry name" value="FLAGELLAR BIOSYNTHESIS PROTEIN FLHF"/>
    <property type="match status" value="1"/>
</dbReference>
<reference evidence="17 18" key="1">
    <citation type="submission" date="2013-12" db="EMBL/GenBank/DDBJ databases">
        <title>Comparative genomics of Petrotoga isolates.</title>
        <authorList>
            <person name="Nesbo C.L."/>
            <person name="Charchuk R."/>
            <person name="Chow K."/>
        </authorList>
    </citation>
    <scope>NUCLEOTIDE SEQUENCE [LARGE SCALE GENOMIC DNA]</scope>
    <source>
        <strain evidence="17 18">DSM 10691</strain>
    </source>
</reference>
<organism evidence="17 18">
    <name type="scientific">Petrotoga miotherma DSM 10691</name>
    <dbReference type="NCBI Taxonomy" id="1434326"/>
    <lineage>
        <taxon>Bacteria</taxon>
        <taxon>Thermotogati</taxon>
        <taxon>Thermotogota</taxon>
        <taxon>Thermotogae</taxon>
        <taxon>Petrotogales</taxon>
        <taxon>Petrotogaceae</taxon>
        <taxon>Petrotoga</taxon>
    </lineage>
</organism>
<dbReference type="GO" id="GO:0006614">
    <property type="term" value="P:SRP-dependent cotranslational protein targeting to membrane"/>
    <property type="evidence" value="ECO:0007669"/>
    <property type="project" value="UniProtKB-UniRule"/>
</dbReference>
<gene>
    <name evidence="17" type="ORF">X928_10025</name>
</gene>
<dbReference type="Pfam" id="PF00448">
    <property type="entry name" value="SRP54"/>
    <property type="match status" value="1"/>
</dbReference>
<dbReference type="GO" id="GO:0003924">
    <property type="term" value="F:GTPase activity"/>
    <property type="evidence" value="ECO:0007669"/>
    <property type="project" value="UniProtKB-UniRule"/>
</dbReference>
<sequence>MQIKKLTVKTISEAMEKIRREFGEDAYIIDTKKVKKGGFFGIGGEKYIEVTVLSEENKNSQYNPQKSKKHPQESDNTYTLNDLIKRNTPEFYRKKEKEQKISKPSYLNIEKESGDKHSKDDLTEFIKTSREISSKIDKSAEAFYHQYNEKEPSENDIKDSLKLEELMKMVEKLNKKMEANNLYLQDIKDKLYEKSYSRTFTESFLNQLNDLKVEENWKNQEIIRTRLEKKLYQSLEILNFGDTKDKVMFIGPTGVGKTTTLAKIAANLKKMNKKIAIITIDTYRIAATDQLKTYADILGISLHICYTPSDLKIALESLLDFDVILIDTAGRSHKNNLQMGELKVFKDVVEPDYNIMLVSSNTNCEDMIHIYDNFSYLKPNALIFTKMDETSSFGQLFSFLEYSRLPLLGITNGQRVPEDLKFPSKEWLIHAAVEEVFK</sequence>
<dbReference type="InterPro" id="IPR047040">
    <property type="entry name" value="FlhF__GTPase_dom"/>
</dbReference>
<evidence type="ECO:0000256" key="8">
    <source>
        <dbReference type="ARBA" id="ARBA00022927"/>
    </source>
</evidence>
<evidence type="ECO:0000256" key="12">
    <source>
        <dbReference type="ARBA" id="ARBA00025337"/>
    </source>
</evidence>
<dbReference type="SMART" id="SM00382">
    <property type="entry name" value="AAA"/>
    <property type="match status" value="1"/>
</dbReference>
<feature type="compositionally biased region" description="Basic and acidic residues" evidence="14">
    <location>
        <begin position="109"/>
        <end position="118"/>
    </location>
</feature>
<dbReference type="RefSeq" id="WP_103079555.1">
    <property type="nucleotide sequence ID" value="NZ_AZRM01000065.1"/>
</dbReference>
<protein>
    <recommendedName>
        <fullName evidence="3 13">Flagellar biosynthesis protein FlhF</fullName>
    </recommendedName>
</protein>
<dbReference type="InterPro" id="IPR027417">
    <property type="entry name" value="P-loop_NTPase"/>
</dbReference>
<dbReference type="InterPro" id="IPR003593">
    <property type="entry name" value="AAA+_ATPase"/>
</dbReference>
<dbReference type="CDD" id="cd17873">
    <property type="entry name" value="FlhF"/>
    <property type="match status" value="1"/>
</dbReference>
<comment type="function">
    <text evidence="12">Necessary for flagellar biosynthesis. May be involved in translocation of the flagellum.</text>
</comment>
<dbReference type="OrthoDB" id="9778554at2"/>
<proteinExistence type="inferred from homology"/>
<keyword evidence="11" id="KW-1006">Bacterial flagellum protein export</keyword>
<comment type="similarity">
    <text evidence="2">Belongs to the GTP-binding SRP family.</text>
</comment>
<dbReference type="NCBIfam" id="TIGR03499">
    <property type="entry name" value="FlhF"/>
    <property type="match status" value="1"/>
</dbReference>
<evidence type="ECO:0000256" key="9">
    <source>
        <dbReference type="ARBA" id="ARBA00023134"/>
    </source>
</evidence>
<dbReference type="SUPFAM" id="SSF52540">
    <property type="entry name" value="P-loop containing nucleoside triphosphate hydrolases"/>
    <property type="match status" value="1"/>
</dbReference>
<dbReference type="EMBL" id="AZRM01000065">
    <property type="protein sequence ID" value="PNR97356.1"/>
    <property type="molecule type" value="Genomic_DNA"/>
</dbReference>
<evidence type="ECO:0000256" key="5">
    <source>
        <dbReference type="ARBA" id="ARBA00022475"/>
    </source>
</evidence>
<evidence type="ECO:0000256" key="14">
    <source>
        <dbReference type="SAM" id="MobiDB-lite"/>
    </source>
</evidence>
<dbReference type="AlphaFoldDB" id="A0A2K1P3L0"/>
<evidence type="ECO:0000256" key="7">
    <source>
        <dbReference type="ARBA" id="ARBA00022795"/>
    </source>
</evidence>
<comment type="subcellular location">
    <subcellularLocation>
        <location evidence="1">Cell membrane</location>
        <topology evidence="1">Peripheral membrane protein</topology>
        <orientation evidence="1">Cytoplasmic side</orientation>
    </subcellularLocation>
</comment>
<name>A0A2K1P3L0_9BACT</name>
<comment type="caution">
    <text evidence="17">The sequence shown here is derived from an EMBL/GenBank/DDBJ whole genome shotgun (WGS) entry which is preliminary data.</text>
</comment>
<dbReference type="Proteomes" id="UP000236199">
    <property type="component" value="Unassembled WGS sequence"/>
</dbReference>
<feature type="domain" description="SRP54-type proteins GTP-binding" evidence="16">
    <location>
        <begin position="244"/>
        <end position="434"/>
    </location>
</feature>
<evidence type="ECO:0000256" key="1">
    <source>
        <dbReference type="ARBA" id="ARBA00004413"/>
    </source>
</evidence>
<dbReference type="GO" id="GO:0044781">
    <property type="term" value="P:bacterial-type flagellum organization"/>
    <property type="evidence" value="ECO:0007669"/>
    <property type="project" value="UniProtKB-UniRule"/>
</dbReference>
<dbReference type="PANTHER" id="PTHR43134">
    <property type="entry name" value="SIGNAL RECOGNITION PARTICLE RECEPTOR SUBUNIT ALPHA"/>
    <property type="match status" value="1"/>
</dbReference>
<dbReference type="InterPro" id="IPR000897">
    <property type="entry name" value="SRP54_GTPase_dom"/>
</dbReference>
<dbReference type="GO" id="GO:0005525">
    <property type="term" value="F:GTP binding"/>
    <property type="evidence" value="ECO:0007669"/>
    <property type="project" value="UniProtKB-UniRule"/>
</dbReference>
<evidence type="ECO:0000313" key="17">
    <source>
        <dbReference type="EMBL" id="PNR97356.1"/>
    </source>
</evidence>
<keyword evidence="9" id="KW-0342">GTP-binding</keyword>
<dbReference type="Gene3D" id="1.20.120.1380">
    <property type="entry name" value="Flagellar FlhF biosynthesis protein, N domain"/>
    <property type="match status" value="1"/>
</dbReference>